<dbReference type="CDD" id="cd13123">
    <property type="entry name" value="MATE_MurJ_like"/>
    <property type="match status" value="1"/>
</dbReference>
<evidence type="ECO:0000256" key="9">
    <source>
        <dbReference type="SAM" id="Phobius"/>
    </source>
</evidence>
<dbReference type="GO" id="GO:0015648">
    <property type="term" value="F:lipid-linked peptidoglycan transporter activity"/>
    <property type="evidence" value="ECO:0007669"/>
    <property type="project" value="TreeGrafter"/>
</dbReference>
<feature type="transmembrane region" description="Helical" evidence="9">
    <location>
        <begin position="434"/>
        <end position="453"/>
    </location>
</feature>
<keyword evidence="7 9" id="KW-0472">Membrane</keyword>
<feature type="transmembrane region" description="Helical" evidence="9">
    <location>
        <begin position="344"/>
        <end position="365"/>
    </location>
</feature>
<feature type="compositionally biased region" description="Low complexity" evidence="8">
    <location>
        <begin position="61"/>
        <end position="79"/>
    </location>
</feature>
<feature type="compositionally biased region" description="Low complexity" evidence="8">
    <location>
        <begin position="27"/>
        <end position="48"/>
    </location>
</feature>
<evidence type="ECO:0000313" key="10">
    <source>
        <dbReference type="EMBL" id="RJK94163.1"/>
    </source>
</evidence>
<feature type="transmembrane region" description="Helical" evidence="9">
    <location>
        <begin position="603"/>
        <end position="625"/>
    </location>
</feature>
<name>A0A3A3YTW3_9ACTN</name>
<evidence type="ECO:0000313" key="11">
    <source>
        <dbReference type="Proteomes" id="UP000265614"/>
    </source>
</evidence>
<reference evidence="10 11" key="1">
    <citation type="submission" date="2018-09" db="EMBL/GenBank/DDBJ databases">
        <title>YIM 75000 draft genome.</title>
        <authorList>
            <person name="Tang S."/>
            <person name="Feng Y."/>
        </authorList>
    </citation>
    <scope>NUCLEOTIDE SEQUENCE [LARGE SCALE GENOMIC DNA]</scope>
    <source>
        <strain evidence="10 11">YIM 75000</strain>
    </source>
</reference>
<dbReference type="Proteomes" id="UP000265614">
    <property type="component" value="Unassembled WGS sequence"/>
</dbReference>
<evidence type="ECO:0000256" key="6">
    <source>
        <dbReference type="ARBA" id="ARBA00022989"/>
    </source>
</evidence>
<evidence type="ECO:0000256" key="8">
    <source>
        <dbReference type="SAM" id="MobiDB-lite"/>
    </source>
</evidence>
<feature type="region of interest" description="Disordered" evidence="8">
    <location>
        <begin position="1"/>
        <end position="108"/>
    </location>
</feature>
<evidence type="ECO:0000256" key="2">
    <source>
        <dbReference type="ARBA" id="ARBA00022475"/>
    </source>
</evidence>
<evidence type="ECO:0000256" key="7">
    <source>
        <dbReference type="ARBA" id="ARBA00023136"/>
    </source>
</evidence>
<organism evidence="10 11">
    <name type="scientific">Vallicoccus soli</name>
    <dbReference type="NCBI Taxonomy" id="2339232"/>
    <lineage>
        <taxon>Bacteria</taxon>
        <taxon>Bacillati</taxon>
        <taxon>Actinomycetota</taxon>
        <taxon>Actinomycetes</taxon>
        <taxon>Motilibacterales</taxon>
        <taxon>Vallicoccaceae</taxon>
        <taxon>Vallicoccus</taxon>
    </lineage>
</organism>
<keyword evidence="2" id="KW-1003">Cell membrane</keyword>
<dbReference type="AlphaFoldDB" id="A0A3A3YTW3"/>
<keyword evidence="6 9" id="KW-1133">Transmembrane helix</keyword>
<feature type="transmembrane region" description="Helical" evidence="9">
    <location>
        <begin position="473"/>
        <end position="495"/>
    </location>
</feature>
<dbReference type="GO" id="GO:0008360">
    <property type="term" value="P:regulation of cell shape"/>
    <property type="evidence" value="ECO:0007669"/>
    <property type="project" value="UniProtKB-KW"/>
</dbReference>
<keyword evidence="3 9" id="KW-0812">Transmembrane</keyword>
<feature type="transmembrane region" description="Helical" evidence="9">
    <location>
        <begin position="569"/>
        <end position="591"/>
    </location>
</feature>
<feature type="transmembrane region" description="Helical" evidence="9">
    <location>
        <begin position="301"/>
        <end position="323"/>
    </location>
</feature>
<dbReference type="Pfam" id="PF03023">
    <property type="entry name" value="MurJ"/>
    <property type="match status" value="1"/>
</dbReference>
<feature type="compositionally biased region" description="Low complexity" evidence="8">
    <location>
        <begin position="7"/>
        <end position="17"/>
    </location>
</feature>
<dbReference type="GO" id="GO:0009252">
    <property type="term" value="P:peptidoglycan biosynthetic process"/>
    <property type="evidence" value="ECO:0007669"/>
    <property type="project" value="UniProtKB-KW"/>
</dbReference>
<proteinExistence type="predicted"/>
<dbReference type="InterPro" id="IPR004268">
    <property type="entry name" value="MurJ"/>
</dbReference>
<keyword evidence="11" id="KW-1185">Reference proteome</keyword>
<dbReference type="PANTHER" id="PTHR47019">
    <property type="entry name" value="LIPID II FLIPPASE MURJ"/>
    <property type="match status" value="1"/>
</dbReference>
<keyword evidence="5" id="KW-0573">Peptidoglycan synthesis</keyword>
<dbReference type="NCBIfam" id="TIGR01695">
    <property type="entry name" value="murJ_mviN"/>
    <property type="match status" value="1"/>
</dbReference>
<dbReference type="GO" id="GO:0034204">
    <property type="term" value="P:lipid translocation"/>
    <property type="evidence" value="ECO:0007669"/>
    <property type="project" value="TreeGrafter"/>
</dbReference>
<dbReference type="InterPro" id="IPR051050">
    <property type="entry name" value="Lipid_II_flippase_MurJ/MviN"/>
</dbReference>
<evidence type="ECO:0000256" key="4">
    <source>
        <dbReference type="ARBA" id="ARBA00022960"/>
    </source>
</evidence>
<feature type="transmembrane region" description="Helical" evidence="9">
    <location>
        <begin position="269"/>
        <end position="289"/>
    </location>
</feature>
<protein>
    <submittedName>
        <fullName evidence="10">Murein biosynthesis integral membrane protein MurJ</fullName>
    </submittedName>
</protein>
<evidence type="ECO:0000256" key="1">
    <source>
        <dbReference type="ARBA" id="ARBA00004651"/>
    </source>
</evidence>
<feature type="transmembrane region" description="Helical" evidence="9">
    <location>
        <begin position="195"/>
        <end position="214"/>
    </location>
</feature>
<dbReference type="PRINTS" id="PR01806">
    <property type="entry name" value="VIRFACTRMVIN"/>
</dbReference>
<feature type="transmembrane region" description="Helical" evidence="9">
    <location>
        <begin position="392"/>
        <end position="413"/>
    </location>
</feature>
<feature type="transmembrane region" description="Helical" evidence="9">
    <location>
        <begin position="507"/>
        <end position="529"/>
    </location>
</feature>
<gene>
    <name evidence="10" type="primary">murJ</name>
    <name evidence="10" type="ORF">D5H78_14190</name>
</gene>
<sequence>MPGAGAGRATPPTGRSPRPTPRRSTTRPRVPAGATGTARGAGTRADGASMAPVDEVHQQDAQQRAGAPAGRATATEPGAGPVPGPVTGPDPAAASAPEPGPGPGGPAGLVRSSGAMAAGTVVSRALGFLRNVVIVAALGSATVGDAFALANAVPNVLFTLIAGGLLNAVFVPQLVRAMTAGEEEGRAYADRLLTLAVLVLAGVTLVATLAAPLVVRLYAGGELSPADLRLSTAFAYWCLPQIFFYGLYTLLGQVLNARGSFGPMMWTPILNNLVAIATGLLFIAVATVGPRDSGSLDGGEIALLGAGTTLGIVVQALALVPVLRRVGYRYRPRLDLRGSGLGRAGSLAKWTLAYVGVTQLAYLVVVRLTTDAGKLVAEQGGPGSGYLAYQNAYLMLLLPHSIITVSVVTALLPRMSRQAVQGDLRSVRDDLSHGLRLVGVVLVPASVLFLLLGPELGAALFSFGEASVEDGLAIGRVLSAFALGLVPFSAHYLVLRGFYALEDTRTPFLLAALIAALDVGAALVAYSVLPAEHKTVGVAAAYALAYVVGFVVSALTLRRRVGGLDGHRVLRTYVRLAVAALVAGLLAWAVLEAVRALMPEGSYAGVVLGLALSLPLAAVTYVLAARRMRVREVTRLTGQLRARLGR</sequence>
<feature type="transmembrane region" description="Helical" evidence="9">
    <location>
        <begin position="234"/>
        <end position="257"/>
    </location>
</feature>
<accession>A0A3A3YTW3</accession>
<dbReference type="GO" id="GO:0005886">
    <property type="term" value="C:plasma membrane"/>
    <property type="evidence" value="ECO:0007669"/>
    <property type="project" value="UniProtKB-SubCell"/>
</dbReference>
<feature type="transmembrane region" description="Helical" evidence="9">
    <location>
        <begin position="132"/>
        <end position="150"/>
    </location>
</feature>
<feature type="transmembrane region" description="Helical" evidence="9">
    <location>
        <begin position="535"/>
        <end position="557"/>
    </location>
</feature>
<dbReference type="PANTHER" id="PTHR47019:SF1">
    <property type="entry name" value="LIPID II FLIPPASE MURJ"/>
    <property type="match status" value="1"/>
</dbReference>
<evidence type="ECO:0000256" key="3">
    <source>
        <dbReference type="ARBA" id="ARBA00022692"/>
    </source>
</evidence>
<comment type="caution">
    <text evidence="10">The sequence shown here is derived from an EMBL/GenBank/DDBJ whole genome shotgun (WGS) entry which is preliminary data.</text>
</comment>
<dbReference type="EMBL" id="QZEZ01000007">
    <property type="protein sequence ID" value="RJK94163.1"/>
    <property type="molecule type" value="Genomic_DNA"/>
</dbReference>
<comment type="subcellular location">
    <subcellularLocation>
        <location evidence="1">Cell membrane</location>
        <topology evidence="1">Multi-pass membrane protein</topology>
    </subcellularLocation>
</comment>
<feature type="transmembrane region" description="Helical" evidence="9">
    <location>
        <begin position="156"/>
        <end position="175"/>
    </location>
</feature>
<evidence type="ECO:0000256" key="5">
    <source>
        <dbReference type="ARBA" id="ARBA00022984"/>
    </source>
</evidence>
<keyword evidence="4" id="KW-0133">Cell shape</keyword>